<proteinExistence type="predicted"/>
<evidence type="ECO:0008006" key="3">
    <source>
        <dbReference type="Google" id="ProtNLM"/>
    </source>
</evidence>
<name>A0A554VRI3_9FLAO</name>
<dbReference type="RefSeq" id="WP_143915179.1">
    <property type="nucleotide sequence ID" value="NZ_CANMXV010000003.1"/>
</dbReference>
<dbReference type="EMBL" id="VLNR01000002">
    <property type="protein sequence ID" value="TSE11255.1"/>
    <property type="molecule type" value="Genomic_DNA"/>
</dbReference>
<reference evidence="1 2" key="1">
    <citation type="submission" date="2019-07" db="EMBL/GenBank/DDBJ databases">
        <title>The draft genome sequence of Aquimarina algiphila M91.</title>
        <authorList>
            <person name="Meng X."/>
        </authorList>
    </citation>
    <scope>NUCLEOTIDE SEQUENCE [LARGE SCALE GENOMIC DNA]</scope>
    <source>
        <strain evidence="1 2">M91</strain>
    </source>
</reference>
<keyword evidence="2" id="KW-1185">Reference proteome</keyword>
<evidence type="ECO:0000313" key="2">
    <source>
        <dbReference type="Proteomes" id="UP000318833"/>
    </source>
</evidence>
<accession>A0A554VRI3</accession>
<dbReference type="Proteomes" id="UP000318833">
    <property type="component" value="Unassembled WGS sequence"/>
</dbReference>
<protein>
    <recommendedName>
        <fullName evidence="3">ParB/Sulfiredoxin domain-containing protein</fullName>
    </recommendedName>
</protein>
<comment type="caution">
    <text evidence="1">The sequence shown here is derived from an EMBL/GenBank/DDBJ whole genome shotgun (WGS) entry which is preliminary data.</text>
</comment>
<dbReference type="OrthoDB" id="950695at2"/>
<sequence length="357" mass="41810">MKNQDVKLENQEVDYKPVPLTDQQQKVYDEILSYADVENRFKSPLKLVVLLVTPEMAKKFLKRNRVNRSLSKQNIQKAVLAMKTGEWDENTGDVIKFNINGDLIDGQHRLHAVIELGIAVPMTFMFNCSKDALFKIDTGKKRSISDILSMNNIKYYTEIPAIILFEQVIRFTKGSSKGAQSYRSPDPRLSRSNVHVLEETLKRKEWYYLLMVKGNRYREAMRDCLPKSFLAKFYNIFVQIDKDHADRFFDALCYQKNVYGGHPCLTLRELYIENYKSTFKKLATREKEACMILAWNAFINGEDIWNFDKLNLDKFPTVFGIKNFKRYEGIPESMKEEYNAIKHEMGKKKDRDKKKVA</sequence>
<gene>
    <name evidence="1" type="ORF">FOF46_01105</name>
</gene>
<dbReference type="AlphaFoldDB" id="A0A554VRI3"/>
<evidence type="ECO:0000313" key="1">
    <source>
        <dbReference type="EMBL" id="TSE11255.1"/>
    </source>
</evidence>
<organism evidence="1 2">
    <name type="scientific">Aquimarina algiphila</name>
    <dbReference type="NCBI Taxonomy" id="2047982"/>
    <lineage>
        <taxon>Bacteria</taxon>
        <taxon>Pseudomonadati</taxon>
        <taxon>Bacteroidota</taxon>
        <taxon>Flavobacteriia</taxon>
        <taxon>Flavobacteriales</taxon>
        <taxon>Flavobacteriaceae</taxon>
        <taxon>Aquimarina</taxon>
    </lineage>
</organism>